<dbReference type="Proteomes" id="UP000195442">
    <property type="component" value="Unassembled WGS sequence"/>
</dbReference>
<proteinExistence type="predicted"/>
<keyword evidence="4" id="KW-1185">Reference proteome</keyword>
<keyword evidence="2" id="KW-0732">Signal</keyword>
<gene>
    <name evidence="3" type="ORF">CRENPOLYSF2_2350006</name>
</gene>
<evidence type="ECO:0000256" key="1">
    <source>
        <dbReference type="SAM" id="MobiDB-lite"/>
    </source>
</evidence>
<feature type="region of interest" description="Disordered" evidence="1">
    <location>
        <begin position="100"/>
        <end position="129"/>
    </location>
</feature>
<evidence type="ECO:0000313" key="4">
    <source>
        <dbReference type="Proteomes" id="UP000195442"/>
    </source>
</evidence>
<feature type="compositionally biased region" description="Basic and acidic residues" evidence="1">
    <location>
        <begin position="102"/>
        <end position="112"/>
    </location>
</feature>
<name>A0A1R4H697_9GAMM</name>
<dbReference type="OrthoDB" id="5570288at2"/>
<dbReference type="RefSeq" id="WP_087146650.1">
    <property type="nucleotide sequence ID" value="NZ_FUKJ01000152.1"/>
</dbReference>
<organism evidence="3 4">
    <name type="scientific">Crenothrix polyspora</name>
    <dbReference type="NCBI Taxonomy" id="360316"/>
    <lineage>
        <taxon>Bacteria</taxon>
        <taxon>Pseudomonadati</taxon>
        <taxon>Pseudomonadota</taxon>
        <taxon>Gammaproteobacteria</taxon>
        <taxon>Methylococcales</taxon>
        <taxon>Crenotrichaceae</taxon>
        <taxon>Crenothrix</taxon>
    </lineage>
</organism>
<evidence type="ECO:0000313" key="3">
    <source>
        <dbReference type="EMBL" id="SJM91709.1"/>
    </source>
</evidence>
<evidence type="ECO:0000256" key="2">
    <source>
        <dbReference type="SAM" id="SignalP"/>
    </source>
</evidence>
<reference evidence="4" key="1">
    <citation type="submission" date="2017-02" db="EMBL/GenBank/DDBJ databases">
        <authorList>
            <person name="Daims H."/>
        </authorList>
    </citation>
    <scope>NUCLEOTIDE SEQUENCE [LARGE SCALE GENOMIC DNA]</scope>
</reference>
<sequence length="129" mass="13621">MRKILIALVMSSFALTAFAAGSPMNEDFTELLGITDKIIEAAKNSDGTTVTSLAEQGVLVAKDQGMKGQSPGLQRVAERMKKAKKAGKKGDFAAATTAMNEAKAEMTKEKPKPNFGGGSEDTAYKFGTK</sequence>
<dbReference type="EMBL" id="FUKJ01000152">
    <property type="protein sequence ID" value="SJM91709.1"/>
    <property type="molecule type" value="Genomic_DNA"/>
</dbReference>
<feature type="chain" id="PRO_5013249712" evidence="2">
    <location>
        <begin position="20"/>
        <end position="129"/>
    </location>
</feature>
<protein>
    <submittedName>
        <fullName evidence="3">Uncharacterized protein</fullName>
    </submittedName>
</protein>
<feature type="signal peptide" evidence="2">
    <location>
        <begin position="1"/>
        <end position="19"/>
    </location>
</feature>
<accession>A0A1R4H697</accession>
<dbReference type="AlphaFoldDB" id="A0A1R4H697"/>